<feature type="transmembrane region" description="Helical" evidence="1">
    <location>
        <begin position="31"/>
        <end position="53"/>
    </location>
</feature>
<keyword evidence="1" id="KW-0472">Membrane</keyword>
<keyword evidence="1" id="KW-1133">Transmembrane helix</keyword>
<proteinExistence type="predicted"/>
<reference evidence="2 3" key="1">
    <citation type="journal article" date="2015" name="G3 (Bethesda)">
        <title>Insights into Ongoing Evolution of the Hexachlorocyclohexane Catabolic Pathway from Comparative Genomics of Ten Sphingomonadaceae Strains.</title>
        <authorList>
            <person name="Pearce S.L."/>
            <person name="Oakeshott J.G."/>
            <person name="Pandey G."/>
        </authorList>
    </citation>
    <scope>NUCLEOTIDE SEQUENCE [LARGE SCALE GENOMIC DNA]</scope>
    <source>
        <strain evidence="2 3">LL02</strain>
    </source>
</reference>
<accession>A0A0J7XUH2</accession>
<dbReference type="EMBL" id="JACU01000005">
    <property type="protein sequence ID" value="KMS55446.1"/>
    <property type="molecule type" value="Genomic_DNA"/>
</dbReference>
<organism evidence="2 3">
    <name type="scientific">Novosphingobium barchaimii LL02</name>
    <dbReference type="NCBI Taxonomy" id="1114963"/>
    <lineage>
        <taxon>Bacteria</taxon>
        <taxon>Pseudomonadati</taxon>
        <taxon>Pseudomonadota</taxon>
        <taxon>Alphaproteobacteria</taxon>
        <taxon>Sphingomonadales</taxon>
        <taxon>Sphingomonadaceae</taxon>
        <taxon>Novosphingobium</taxon>
    </lineage>
</organism>
<protein>
    <submittedName>
        <fullName evidence="2">Uncharacterized protein</fullName>
    </submittedName>
</protein>
<dbReference type="Proteomes" id="UP000052268">
    <property type="component" value="Unassembled WGS sequence"/>
</dbReference>
<evidence type="ECO:0000313" key="3">
    <source>
        <dbReference type="Proteomes" id="UP000052268"/>
    </source>
</evidence>
<comment type="caution">
    <text evidence="2">The sequence shown here is derived from an EMBL/GenBank/DDBJ whole genome shotgun (WGS) entry which is preliminary data.</text>
</comment>
<gene>
    <name evidence="2" type="ORF">V474_20650</name>
</gene>
<keyword evidence="1" id="KW-0812">Transmembrane</keyword>
<dbReference type="AlphaFoldDB" id="A0A0J7XUH2"/>
<name>A0A0J7XUH2_9SPHN</name>
<evidence type="ECO:0000256" key="1">
    <source>
        <dbReference type="SAM" id="Phobius"/>
    </source>
</evidence>
<keyword evidence="3" id="KW-1185">Reference proteome</keyword>
<sequence length="57" mass="6020">MRLSKDRQTTSAVMRIGKAFSMEARTDFSPVGLVAAGLLVSGILLSSAVIVAAGRRR</sequence>
<dbReference type="PATRIC" id="fig|1114963.3.peg.2967"/>
<evidence type="ECO:0000313" key="2">
    <source>
        <dbReference type="EMBL" id="KMS55446.1"/>
    </source>
</evidence>